<dbReference type="SMART" id="SM00954">
    <property type="entry name" value="RelA_SpoT"/>
    <property type="match status" value="1"/>
</dbReference>
<organism evidence="2 3">
    <name type="scientific">Dyadobacter fanqingshengii</name>
    <dbReference type="NCBI Taxonomy" id="2906443"/>
    <lineage>
        <taxon>Bacteria</taxon>
        <taxon>Pseudomonadati</taxon>
        <taxon>Bacteroidota</taxon>
        <taxon>Cytophagia</taxon>
        <taxon>Cytophagales</taxon>
        <taxon>Spirosomataceae</taxon>
        <taxon>Dyadobacter</taxon>
    </lineage>
</organism>
<dbReference type="InterPro" id="IPR043519">
    <property type="entry name" value="NT_sf"/>
</dbReference>
<evidence type="ECO:0000259" key="1">
    <source>
        <dbReference type="SMART" id="SM00954"/>
    </source>
</evidence>
<proteinExistence type="predicted"/>
<name>A0A9X1PHG7_9BACT</name>
<sequence>MNSLLSLSDQEQKNLAEFEEVRQILTEWGDFVDKRLHELTQLLDDSTRIKLPPKSRIKTNYSYIRKAIYRDKTYENPIVDIEDKIATRVVLMTSKDVHEFKRLVENDNNWNYKVSRDYNEEILNKPAEFAYQSVHIVVSPLTSYPIDQIHLQKVTCEIQIRSYLQHAFSEVSHDTTYKGPFKNDKKILRLLSTSMAFMEATDDYFCKIFDLMLDTQRKHTLFLAELTKMYAGLRNGFDPESTDVEIADNVLSLLNAEDVSIDDLHDFLKKKGEEITETILPKNGILFQQPVIILIAYFLYNLEGSLRDHWPLSNDALNGVYRSFGISTNSMRFTN</sequence>
<reference evidence="2" key="1">
    <citation type="submission" date="2021-12" db="EMBL/GenBank/DDBJ databases">
        <title>Novel species in genus Dyadobacter.</title>
        <authorList>
            <person name="Ma C."/>
        </authorList>
    </citation>
    <scope>NUCLEOTIDE SEQUENCE</scope>
    <source>
        <strain evidence="2">CY399</strain>
    </source>
</reference>
<protein>
    <submittedName>
        <fullName evidence="2">RelA/SpoT domain-containing protein</fullName>
    </submittedName>
</protein>
<dbReference type="CDD" id="cd05399">
    <property type="entry name" value="NT_Rel-Spo_like"/>
    <property type="match status" value="1"/>
</dbReference>
<dbReference type="Gene3D" id="3.30.460.10">
    <property type="entry name" value="Beta Polymerase, domain 2"/>
    <property type="match status" value="1"/>
</dbReference>
<dbReference type="AlphaFoldDB" id="A0A9X1PHG7"/>
<evidence type="ECO:0000313" key="2">
    <source>
        <dbReference type="EMBL" id="MCF0043665.1"/>
    </source>
</evidence>
<keyword evidence="3" id="KW-1185">Reference proteome</keyword>
<comment type="caution">
    <text evidence="2">The sequence shown here is derived from an EMBL/GenBank/DDBJ whole genome shotgun (WGS) entry which is preliminary data.</text>
</comment>
<dbReference type="Proteomes" id="UP001139700">
    <property type="component" value="Unassembled WGS sequence"/>
</dbReference>
<dbReference type="EMBL" id="JAJTTA010000008">
    <property type="protein sequence ID" value="MCF0043665.1"/>
    <property type="molecule type" value="Genomic_DNA"/>
</dbReference>
<dbReference type="PANTHER" id="PTHR41773">
    <property type="entry name" value="GTP PYROPHOSPHATASE-RELATED"/>
    <property type="match status" value="1"/>
</dbReference>
<feature type="domain" description="RelA/SpoT" evidence="1">
    <location>
        <begin position="55"/>
        <end position="183"/>
    </location>
</feature>
<dbReference type="GO" id="GO:0015969">
    <property type="term" value="P:guanosine tetraphosphate metabolic process"/>
    <property type="evidence" value="ECO:0007669"/>
    <property type="project" value="InterPro"/>
</dbReference>
<dbReference type="SUPFAM" id="SSF81301">
    <property type="entry name" value="Nucleotidyltransferase"/>
    <property type="match status" value="1"/>
</dbReference>
<evidence type="ECO:0000313" key="3">
    <source>
        <dbReference type="Proteomes" id="UP001139700"/>
    </source>
</evidence>
<accession>A0A9X1PHG7</accession>
<dbReference type="Pfam" id="PF04607">
    <property type="entry name" value="RelA_SpoT"/>
    <property type="match status" value="1"/>
</dbReference>
<gene>
    <name evidence="2" type="ORF">LXM24_26400</name>
</gene>
<dbReference type="RefSeq" id="WP_234616396.1">
    <property type="nucleotide sequence ID" value="NZ_CP098806.1"/>
</dbReference>
<dbReference type="InterPro" id="IPR007685">
    <property type="entry name" value="RelA_SpoT"/>
</dbReference>
<dbReference type="PANTHER" id="PTHR41773:SF1">
    <property type="entry name" value="RELA_SPOT DOMAIN-CONTAINING PROTEIN"/>
    <property type="match status" value="1"/>
</dbReference>